<sequence length="481" mass="53550">MRRMLKREGVIIGTLYAQGYRKSEIMKHYLRYPLIIAIIGGVVGTALGAAALSPMLDFMIGYFNIPIDSVSFNATHIAVSLLLPIVLLLASVYLVIRKSLTHSPIELMRGGGEKRKVGFVEKRLKLNKFKFATKFKLREQLRSIPRSIFLLLGVMLATMLLLLGFTLKSSMDFLLKDTYEEAFKYQHEYVFNSLQQGDAMGGGEAFSFAPFTQNAVDKQSFSVYGVSPGSQSLSFKNADGDPLAFDKVIVTKPLADRLNIKPHETIEMMGKLDSRTYTVTVDEIADSYIGEYVYMPLAAFNEMVGYPSDSYLGIWSKDALNVPEEALLSSSTADELQEAFASLTQPMQAMLGAISLMSFIIGLIVIYIVTSLIIEENKENISLMKVLGYRKKEVYSLILNSSTIIVVLGFILGVPLLLSSLKAMYRSIAETTSFIMPVKVNYVYVAVGFVIIYLIFELSKALSKKKILRISMVEALKSRAE</sequence>
<keyword evidence="9" id="KW-1185">Reference proteome</keyword>
<dbReference type="Pfam" id="PF02687">
    <property type="entry name" value="FtsX"/>
    <property type="match status" value="2"/>
</dbReference>
<dbReference type="InterPro" id="IPR003838">
    <property type="entry name" value="ABC3_permease_C"/>
</dbReference>
<dbReference type="EMBL" id="JBHSOW010000040">
    <property type="protein sequence ID" value="MFC5649723.1"/>
    <property type="molecule type" value="Genomic_DNA"/>
</dbReference>
<feature type="transmembrane region" description="Helical" evidence="6">
    <location>
        <begin position="29"/>
        <end position="52"/>
    </location>
</feature>
<reference evidence="9" key="1">
    <citation type="journal article" date="2019" name="Int. J. Syst. Evol. Microbiol.">
        <title>The Global Catalogue of Microorganisms (GCM) 10K type strain sequencing project: providing services to taxonomists for standard genome sequencing and annotation.</title>
        <authorList>
            <consortium name="The Broad Institute Genomics Platform"/>
            <consortium name="The Broad Institute Genome Sequencing Center for Infectious Disease"/>
            <person name="Wu L."/>
            <person name="Ma J."/>
        </authorList>
    </citation>
    <scope>NUCLEOTIDE SEQUENCE [LARGE SCALE GENOMIC DNA]</scope>
    <source>
        <strain evidence="9">CGMCC 1.3240</strain>
    </source>
</reference>
<evidence type="ECO:0000256" key="6">
    <source>
        <dbReference type="SAM" id="Phobius"/>
    </source>
</evidence>
<dbReference type="PANTHER" id="PTHR30287">
    <property type="entry name" value="MEMBRANE COMPONENT OF PREDICTED ABC SUPERFAMILY METABOLITE UPTAKE TRANSPORTER"/>
    <property type="match status" value="1"/>
</dbReference>
<evidence type="ECO:0000256" key="2">
    <source>
        <dbReference type="ARBA" id="ARBA00022475"/>
    </source>
</evidence>
<feature type="transmembrane region" description="Helical" evidence="6">
    <location>
        <begin position="72"/>
        <end position="96"/>
    </location>
</feature>
<evidence type="ECO:0000256" key="5">
    <source>
        <dbReference type="ARBA" id="ARBA00023136"/>
    </source>
</evidence>
<gene>
    <name evidence="8" type="ORF">ACFPYJ_11440</name>
</gene>
<keyword evidence="5 6" id="KW-0472">Membrane</keyword>
<keyword evidence="2" id="KW-1003">Cell membrane</keyword>
<comment type="subcellular location">
    <subcellularLocation>
        <location evidence="1">Cell membrane</location>
        <topology evidence="1">Multi-pass membrane protein</topology>
    </subcellularLocation>
</comment>
<evidence type="ECO:0000313" key="9">
    <source>
        <dbReference type="Proteomes" id="UP001596047"/>
    </source>
</evidence>
<dbReference type="RefSeq" id="WP_379188255.1">
    <property type="nucleotide sequence ID" value="NZ_JBHSOW010000040.1"/>
</dbReference>
<proteinExistence type="predicted"/>
<feature type="transmembrane region" description="Helical" evidence="6">
    <location>
        <begin position="148"/>
        <end position="167"/>
    </location>
</feature>
<feature type="transmembrane region" description="Helical" evidence="6">
    <location>
        <begin position="394"/>
        <end position="418"/>
    </location>
</feature>
<dbReference type="InterPro" id="IPR038766">
    <property type="entry name" value="Membrane_comp_ABC_pdt"/>
</dbReference>
<name>A0ABW0VV27_9BACL</name>
<dbReference type="Proteomes" id="UP001596047">
    <property type="component" value="Unassembled WGS sequence"/>
</dbReference>
<keyword evidence="4 6" id="KW-1133">Transmembrane helix</keyword>
<comment type="caution">
    <text evidence="8">The sequence shown here is derived from an EMBL/GenBank/DDBJ whole genome shotgun (WGS) entry which is preliminary data.</text>
</comment>
<feature type="domain" description="ABC3 transporter permease C-terminal" evidence="7">
    <location>
        <begin position="7"/>
        <end position="104"/>
    </location>
</feature>
<evidence type="ECO:0000256" key="4">
    <source>
        <dbReference type="ARBA" id="ARBA00022989"/>
    </source>
</evidence>
<keyword evidence="3 6" id="KW-0812">Transmembrane</keyword>
<evidence type="ECO:0000259" key="7">
    <source>
        <dbReference type="Pfam" id="PF02687"/>
    </source>
</evidence>
<accession>A0ABW0VV27</accession>
<feature type="transmembrane region" description="Helical" evidence="6">
    <location>
        <begin position="438"/>
        <end position="456"/>
    </location>
</feature>
<feature type="domain" description="ABC3 transporter permease C-terminal" evidence="7">
    <location>
        <begin position="353"/>
        <end position="471"/>
    </location>
</feature>
<protein>
    <submittedName>
        <fullName evidence="8">FtsX-like permease family protein</fullName>
    </submittedName>
</protein>
<evidence type="ECO:0000313" key="8">
    <source>
        <dbReference type="EMBL" id="MFC5649723.1"/>
    </source>
</evidence>
<evidence type="ECO:0000256" key="3">
    <source>
        <dbReference type="ARBA" id="ARBA00022692"/>
    </source>
</evidence>
<organism evidence="8 9">
    <name type="scientific">Paenibacillus solisilvae</name>
    <dbReference type="NCBI Taxonomy" id="2486751"/>
    <lineage>
        <taxon>Bacteria</taxon>
        <taxon>Bacillati</taxon>
        <taxon>Bacillota</taxon>
        <taxon>Bacilli</taxon>
        <taxon>Bacillales</taxon>
        <taxon>Paenibacillaceae</taxon>
        <taxon>Paenibacillus</taxon>
    </lineage>
</organism>
<dbReference type="PANTHER" id="PTHR30287:SF1">
    <property type="entry name" value="INNER MEMBRANE PROTEIN"/>
    <property type="match status" value="1"/>
</dbReference>
<feature type="transmembrane region" description="Helical" evidence="6">
    <location>
        <begin position="349"/>
        <end position="374"/>
    </location>
</feature>
<evidence type="ECO:0000256" key="1">
    <source>
        <dbReference type="ARBA" id="ARBA00004651"/>
    </source>
</evidence>